<protein>
    <submittedName>
        <fullName evidence="1">Uncharacterized protein</fullName>
    </submittedName>
</protein>
<evidence type="ECO:0000313" key="2">
    <source>
        <dbReference type="Proteomes" id="UP000796880"/>
    </source>
</evidence>
<dbReference type="EMBL" id="VOIH02000001">
    <property type="protein sequence ID" value="KAF3456386.1"/>
    <property type="molecule type" value="Genomic_DNA"/>
</dbReference>
<evidence type="ECO:0000313" key="1">
    <source>
        <dbReference type="EMBL" id="KAF3456386.1"/>
    </source>
</evidence>
<gene>
    <name evidence="1" type="ORF">FNV43_RR01036</name>
</gene>
<name>A0A8K0HPN8_9ROSA</name>
<dbReference type="SUPFAM" id="SSF101148">
    <property type="entry name" value="Plant invertase/pectin methylesterase inhibitor"/>
    <property type="match status" value="1"/>
</dbReference>
<dbReference type="AlphaFoldDB" id="A0A8K0HPN8"/>
<comment type="caution">
    <text evidence="1">The sequence shown here is derived from an EMBL/GenBank/DDBJ whole genome shotgun (WGS) entry which is preliminary data.</text>
</comment>
<dbReference type="OrthoDB" id="1918674at2759"/>
<sequence length="49" mass="5402">MMMLALIAVNKINDNATSVIDYIEELHKGSQDLSEKTALQGCDEAYNTV</sequence>
<keyword evidence="2" id="KW-1185">Reference proteome</keyword>
<proteinExistence type="predicted"/>
<reference evidence="1" key="1">
    <citation type="submission" date="2020-03" db="EMBL/GenBank/DDBJ databases">
        <title>A high-quality chromosome-level genome assembly of a woody plant with both climbing and erect habits, Rhamnella rubrinervis.</title>
        <authorList>
            <person name="Lu Z."/>
            <person name="Yang Y."/>
            <person name="Zhu X."/>
            <person name="Sun Y."/>
        </authorList>
    </citation>
    <scope>NUCLEOTIDE SEQUENCE</scope>
    <source>
        <strain evidence="1">BYM</strain>
        <tissue evidence="1">Leaf</tissue>
    </source>
</reference>
<dbReference type="Proteomes" id="UP000796880">
    <property type="component" value="Unassembled WGS sequence"/>
</dbReference>
<accession>A0A8K0HPN8</accession>
<organism evidence="1 2">
    <name type="scientific">Rhamnella rubrinervis</name>
    <dbReference type="NCBI Taxonomy" id="2594499"/>
    <lineage>
        <taxon>Eukaryota</taxon>
        <taxon>Viridiplantae</taxon>
        <taxon>Streptophyta</taxon>
        <taxon>Embryophyta</taxon>
        <taxon>Tracheophyta</taxon>
        <taxon>Spermatophyta</taxon>
        <taxon>Magnoliopsida</taxon>
        <taxon>eudicotyledons</taxon>
        <taxon>Gunneridae</taxon>
        <taxon>Pentapetalae</taxon>
        <taxon>rosids</taxon>
        <taxon>fabids</taxon>
        <taxon>Rosales</taxon>
        <taxon>Rhamnaceae</taxon>
        <taxon>rhamnoid group</taxon>
        <taxon>Rhamneae</taxon>
        <taxon>Rhamnella</taxon>
    </lineage>
</organism>
<dbReference type="Gene3D" id="1.20.140.40">
    <property type="entry name" value="Invertase/pectin methylesterase inhibitor family protein"/>
    <property type="match status" value="1"/>
</dbReference>
<dbReference type="InterPro" id="IPR035513">
    <property type="entry name" value="Invertase/methylesterase_inhib"/>
</dbReference>